<gene>
    <name evidence="2" type="ORF">TSUD_152010</name>
</gene>
<dbReference type="PANTHER" id="PTHR47723">
    <property type="entry name" value="OS05G0353850 PROTEIN"/>
    <property type="match status" value="1"/>
</dbReference>
<dbReference type="InterPro" id="IPR002156">
    <property type="entry name" value="RNaseH_domain"/>
</dbReference>
<dbReference type="InterPro" id="IPR044730">
    <property type="entry name" value="RNase_H-like_dom_plant"/>
</dbReference>
<dbReference type="CDD" id="cd06222">
    <property type="entry name" value="RNase_H_like"/>
    <property type="match status" value="1"/>
</dbReference>
<dbReference type="GO" id="GO:0003676">
    <property type="term" value="F:nucleic acid binding"/>
    <property type="evidence" value="ECO:0007669"/>
    <property type="project" value="InterPro"/>
</dbReference>
<dbReference type="EMBL" id="DF973514">
    <property type="protein sequence ID" value="GAU33046.1"/>
    <property type="molecule type" value="Genomic_DNA"/>
</dbReference>
<dbReference type="InterPro" id="IPR012337">
    <property type="entry name" value="RNaseH-like_sf"/>
</dbReference>
<dbReference type="OrthoDB" id="1741277at2759"/>
<feature type="domain" description="RNase H type-1" evidence="1">
    <location>
        <begin position="236"/>
        <end position="312"/>
    </location>
</feature>
<dbReference type="Gene3D" id="3.30.420.10">
    <property type="entry name" value="Ribonuclease H-like superfamily/Ribonuclease H"/>
    <property type="match status" value="1"/>
</dbReference>
<dbReference type="GO" id="GO:0004523">
    <property type="term" value="F:RNA-DNA hybrid ribonuclease activity"/>
    <property type="evidence" value="ECO:0007669"/>
    <property type="project" value="InterPro"/>
</dbReference>
<dbReference type="InterPro" id="IPR036397">
    <property type="entry name" value="RNaseH_sf"/>
</dbReference>
<keyword evidence="3" id="KW-1185">Reference proteome</keyword>
<evidence type="ECO:0000259" key="1">
    <source>
        <dbReference type="Pfam" id="PF13456"/>
    </source>
</evidence>
<sequence>MRSISKINEAGCMKLCWDLLHSKSHWFAILRNSIWKVGDGNKISFWKDKWLSACIGDVISETIDVGNLQTVMVENIIVNGEWRIPLIVQQFAPLLAYEIMGLTIPSIPIPDALIWEESISGLMSFKDAYMNRSSISQPLPWCKLIWSPAYETSQHLFFECPFALKWWNWLSSTIEFPLDISSPAALLSILEIIGDLINKFLIMFNSKIYFAMQFTCQHQTLKVNWIPPPNLWIKCNSDGASKGCPGLFACGGIFRDCRGTYVGGFSCNLGISNCLFVELTVAKMSIEIAHDRGWRSLWLECDSLLTVQAFTNSLIVPWKLQNR</sequence>
<organism evidence="2 3">
    <name type="scientific">Trifolium subterraneum</name>
    <name type="common">Subterranean clover</name>
    <dbReference type="NCBI Taxonomy" id="3900"/>
    <lineage>
        <taxon>Eukaryota</taxon>
        <taxon>Viridiplantae</taxon>
        <taxon>Streptophyta</taxon>
        <taxon>Embryophyta</taxon>
        <taxon>Tracheophyta</taxon>
        <taxon>Spermatophyta</taxon>
        <taxon>Magnoliopsida</taxon>
        <taxon>eudicotyledons</taxon>
        <taxon>Gunneridae</taxon>
        <taxon>Pentapetalae</taxon>
        <taxon>rosids</taxon>
        <taxon>fabids</taxon>
        <taxon>Fabales</taxon>
        <taxon>Fabaceae</taxon>
        <taxon>Papilionoideae</taxon>
        <taxon>50 kb inversion clade</taxon>
        <taxon>NPAAA clade</taxon>
        <taxon>Hologalegina</taxon>
        <taxon>IRL clade</taxon>
        <taxon>Trifolieae</taxon>
        <taxon>Trifolium</taxon>
    </lineage>
</organism>
<dbReference type="AlphaFoldDB" id="A0A2Z6MKE8"/>
<accession>A0A2Z6MKE8</accession>
<name>A0A2Z6MKE8_TRISU</name>
<proteinExistence type="predicted"/>
<protein>
    <recommendedName>
        <fullName evidence="1">RNase H type-1 domain-containing protein</fullName>
    </recommendedName>
</protein>
<dbReference type="PANTHER" id="PTHR47723:SF23">
    <property type="entry name" value="REVERSE TRANSCRIPTASE-LIKE PROTEIN"/>
    <property type="match status" value="1"/>
</dbReference>
<dbReference type="Proteomes" id="UP000242715">
    <property type="component" value="Unassembled WGS sequence"/>
</dbReference>
<dbReference type="InterPro" id="IPR053151">
    <property type="entry name" value="RNase_H-like"/>
</dbReference>
<evidence type="ECO:0000313" key="3">
    <source>
        <dbReference type="Proteomes" id="UP000242715"/>
    </source>
</evidence>
<evidence type="ECO:0000313" key="2">
    <source>
        <dbReference type="EMBL" id="GAU33046.1"/>
    </source>
</evidence>
<dbReference type="SUPFAM" id="SSF53098">
    <property type="entry name" value="Ribonuclease H-like"/>
    <property type="match status" value="1"/>
</dbReference>
<reference evidence="3" key="1">
    <citation type="journal article" date="2017" name="Front. Plant Sci.">
        <title>Climate Clever Clovers: New Paradigm to Reduce the Environmental Footprint of Ruminants by Breeding Low Methanogenic Forages Utilizing Haplotype Variation.</title>
        <authorList>
            <person name="Kaur P."/>
            <person name="Appels R."/>
            <person name="Bayer P.E."/>
            <person name="Keeble-Gagnere G."/>
            <person name="Wang J."/>
            <person name="Hirakawa H."/>
            <person name="Shirasawa K."/>
            <person name="Vercoe P."/>
            <person name="Stefanova K."/>
            <person name="Durmic Z."/>
            <person name="Nichols P."/>
            <person name="Revell C."/>
            <person name="Isobe S.N."/>
            <person name="Edwards D."/>
            <person name="Erskine W."/>
        </authorList>
    </citation>
    <scope>NUCLEOTIDE SEQUENCE [LARGE SCALE GENOMIC DNA]</scope>
    <source>
        <strain evidence="3">cv. Daliak</strain>
    </source>
</reference>
<dbReference type="Pfam" id="PF13456">
    <property type="entry name" value="RVT_3"/>
    <property type="match status" value="1"/>
</dbReference>